<dbReference type="KEGG" id="pti:PHATRDRAFT_30909"/>
<dbReference type="GeneID" id="7198828"/>
<dbReference type="HOGENOM" id="CLU_800410_0_0_1"/>
<gene>
    <name evidence="1" type="ORF">PHATRDRAFT_30909</name>
</gene>
<evidence type="ECO:0000313" key="2">
    <source>
        <dbReference type="Proteomes" id="UP000000759"/>
    </source>
</evidence>
<dbReference type="STRING" id="556484.B7GD00"/>
<dbReference type="Proteomes" id="UP000000759">
    <property type="component" value="Chromosome 27"/>
</dbReference>
<dbReference type="PaxDb" id="2850-Phatr30909"/>
<evidence type="ECO:0000313" key="1">
    <source>
        <dbReference type="EMBL" id="EEC43491.1"/>
    </source>
</evidence>
<dbReference type="eggNOG" id="ENOG502RZ89">
    <property type="taxonomic scope" value="Eukaryota"/>
</dbReference>
<accession>B7GD00</accession>
<dbReference type="EMBL" id="CM000629">
    <property type="protein sequence ID" value="EEC43491.1"/>
    <property type="molecule type" value="Genomic_DNA"/>
</dbReference>
<dbReference type="RefSeq" id="XP_002185044.1">
    <property type="nucleotide sequence ID" value="XM_002185008.1"/>
</dbReference>
<reference evidence="1 2" key="1">
    <citation type="journal article" date="2008" name="Nature">
        <title>The Phaeodactylum genome reveals the evolutionary history of diatom genomes.</title>
        <authorList>
            <person name="Bowler C."/>
            <person name="Allen A.E."/>
            <person name="Badger J.H."/>
            <person name="Grimwood J."/>
            <person name="Jabbari K."/>
            <person name="Kuo A."/>
            <person name="Maheswari U."/>
            <person name="Martens C."/>
            <person name="Maumus F."/>
            <person name="Otillar R.P."/>
            <person name="Rayko E."/>
            <person name="Salamov A."/>
            <person name="Vandepoele K."/>
            <person name="Beszteri B."/>
            <person name="Gruber A."/>
            <person name="Heijde M."/>
            <person name="Katinka M."/>
            <person name="Mock T."/>
            <person name="Valentin K."/>
            <person name="Verret F."/>
            <person name="Berges J.A."/>
            <person name="Brownlee C."/>
            <person name="Cadoret J.P."/>
            <person name="Chiovitti A."/>
            <person name="Choi C.J."/>
            <person name="Coesel S."/>
            <person name="De Martino A."/>
            <person name="Detter J.C."/>
            <person name="Durkin C."/>
            <person name="Falciatore A."/>
            <person name="Fournet J."/>
            <person name="Haruta M."/>
            <person name="Huysman M.J."/>
            <person name="Jenkins B.D."/>
            <person name="Jiroutova K."/>
            <person name="Jorgensen R.E."/>
            <person name="Joubert Y."/>
            <person name="Kaplan A."/>
            <person name="Kroger N."/>
            <person name="Kroth P.G."/>
            <person name="La Roche J."/>
            <person name="Lindquist E."/>
            <person name="Lommer M."/>
            <person name="Martin-Jezequel V."/>
            <person name="Lopez P.J."/>
            <person name="Lucas S."/>
            <person name="Mangogna M."/>
            <person name="McGinnis K."/>
            <person name="Medlin L.K."/>
            <person name="Montsant A."/>
            <person name="Oudot-Le Secq M.P."/>
            <person name="Napoli C."/>
            <person name="Obornik M."/>
            <person name="Parker M.S."/>
            <person name="Petit J.L."/>
            <person name="Porcel B.M."/>
            <person name="Poulsen N."/>
            <person name="Robison M."/>
            <person name="Rychlewski L."/>
            <person name="Rynearson T.A."/>
            <person name="Schmutz J."/>
            <person name="Shapiro H."/>
            <person name="Siaut M."/>
            <person name="Stanley M."/>
            <person name="Sussman M.R."/>
            <person name="Taylor A.R."/>
            <person name="Vardi A."/>
            <person name="von Dassow P."/>
            <person name="Vyverman W."/>
            <person name="Willis A."/>
            <person name="Wyrwicz L.S."/>
            <person name="Rokhsar D.S."/>
            <person name="Weissenbach J."/>
            <person name="Armbrust E.V."/>
            <person name="Green B.R."/>
            <person name="Van de Peer Y."/>
            <person name="Grigoriev I.V."/>
        </authorList>
    </citation>
    <scope>NUCLEOTIDE SEQUENCE [LARGE SCALE GENOMIC DNA]</scope>
    <source>
        <strain evidence="1 2">CCAP 1055/1</strain>
    </source>
</reference>
<dbReference type="InParanoid" id="B7GD00"/>
<dbReference type="AlphaFoldDB" id="B7GD00"/>
<dbReference type="OMA" id="IRAVFMH"/>
<sequence length="347" mass="37719">MAYSRFECKVTASLFIIWGILLLSTPVDCFAVSRKQRGLFSRAPFPRALRKTRFPTLFTLESTDTGTRVYAALSDSSNGDKPLFTQVISDVDDTLKSSGGVNVAGVALGGIDVQYPRGEMYPGVAEFMLQMSLGVASSPTVSNPALAVAPPKIAILTARAEEFKIALQLKDDSPLVMALRQAGETAGVSNWGVGPVLYGSVAEWIAQDRKGFRKFTNFERLLQQDPTGIIFQYVYVGDTGELDQEAGETMLREYPEVVKAVFLHVVADKIGSVTVPPPKIINGRPVIFFRTYVGAAVAAVQLGFMSMDGLDSVIAASCQRLADVPRESDKWADLERDIARAQATFVF</sequence>
<keyword evidence="2" id="KW-1185">Reference proteome</keyword>
<name>B7GD00_PHATC</name>
<protein>
    <submittedName>
        <fullName evidence="1">Uncharacterized protein</fullName>
    </submittedName>
</protein>
<dbReference type="PANTHER" id="PTHR40861:SF1">
    <property type="entry name" value="PHOSPHATIDATE PHOSPHATASE APP1 CATALYTIC DOMAIN-CONTAINING PROTEIN"/>
    <property type="match status" value="1"/>
</dbReference>
<organism evidence="1 2">
    <name type="scientific">Phaeodactylum tricornutum (strain CCAP 1055/1)</name>
    <dbReference type="NCBI Taxonomy" id="556484"/>
    <lineage>
        <taxon>Eukaryota</taxon>
        <taxon>Sar</taxon>
        <taxon>Stramenopiles</taxon>
        <taxon>Ochrophyta</taxon>
        <taxon>Bacillariophyta</taxon>
        <taxon>Bacillariophyceae</taxon>
        <taxon>Bacillariophycidae</taxon>
        <taxon>Naviculales</taxon>
        <taxon>Phaeodactylaceae</taxon>
        <taxon>Phaeodactylum</taxon>
    </lineage>
</organism>
<dbReference type="PANTHER" id="PTHR40861">
    <property type="entry name" value="DUF2183 DOMAIN-CONTAINING PROTEIN"/>
    <property type="match status" value="1"/>
</dbReference>
<proteinExistence type="predicted"/>
<dbReference type="OrthoDB" id="191535at2759"/>
<reference evidence="2" key="2">
    <citation type="submission" date="2008-08" db="EMBL/GenBank/DDBJ databases">
        <authorList>
            <consortium name="Diatom Consortium"/>
            <person name="Grigoriev I."/>
            <person name="Grimwood J."/>
            <person name="Kuo A."/>
            <person name="Otillar R.P."/>
            <person name="Salamov A."/>
            <person name="Detter J.C."/>
            <person name="Lindquist E."/>
            <person name="Shapiro H."/>
            <person name="Lucas S."/>
            <person name="Glavina del Rio T."/>
            <person name="Pitluck S."/>
            <person name="Rokhsar D."/>
            <person name="Bowler C."/>
        </authorList>
    </citation>
    <scope>GENOME REANNOTATION</scope>
    <source>
        <strain evidence="2">CCAP 1055/1</strain>
    </source>
</reference>